<accession>A0ABN0VSK4</accession>
<evidence type="ECO:0000313" key="4">
    <source>
        <dbReference type="EMBL" id="GAA0315691.1"/>
    </source>
</evidence>
<dbReference type="SUPFAM" id="SSF50249">
    <property type="entry name" value="Nucleic acid-binding proteins"/>
    <property type="match status" value="1"/>
</dbReference>
<evidence type="ECO:0000313" key="5">
    <source>
        <dbReference type="Proteomes" id="UP001500782"/>
    </source>
</evidence>
<dbReference type="RefSeq" id="WP_343795683.1">
    <property type="nucleotide sequence ID" value="NZ_BAAADJ010000004.1"/>
</dbReference>
<dbReference type="PANTHER" id="PTHR10302">
    <property type="entry name" value="SINGLE-STRANDED DNA-BINDING PROTEIN"/>
    <property type="match status" value="1"/>
</dbReference>
<keyword evidence="5" id="KW-1185">Reference proteome</keyword>
<dbReference type="InterPro" id="IPR012340">
    <property type="entry name" value="NA-bd_OB-fold"/>
</dbReference>
<evidence type="ECO:0000256" key="3">
    <source>
        <dbReference type="PIRNR" id="PIRNR002070"/>
    </source>
</evidence>
<evidence type="ECO:0000256" key="2">
    <source>
        <dbReference type="HAMAP-Rule" id="MF_00984"/>
    </source>
</evidence>
<organism evidence="4 5">
    <name type="scientific">Bacillus carboniphilus</name>
    <dbReference type="NCBI Taxonomy" id="86663"/>
    <lineage>
        <taxon>Bacteria</taxon>
        <taxon>Bacillati</taxon>
        <taxon>Bacillota</taxon>
        <taxon>Bacilli</taxon>
        <taxon>Bacillales</taxon>
        <taxon>Bacillaceae</taxon>
        <taxon>Bacillus</taxon>
    </lineage>
</organism>
<dbReference type="CDD" id="cd04496">
    <property type="entry name" value="SSB_OBF"/>
    <property type="match status" value="1"/>
</dbReference>
<evidence type="ECO:0000256" key="1">
    <source>
        <dbReference type="ARBA" id="ARBA00023125"/>
    </source>
</evidence>
<comment type="caution">
    <text evidence="4">The sequence shown here is derived from an EMBL/GenBank/DDBJ whole genome shotgun (WGS) entry which is preliminary data.</text>
</comment>
<dbReference type="GO" id="GO:0003677">
    <property type="term" value="F:DNA binding"/>
    <property type="evidence" value="ECO:0007669"/>
    <property type="project" value="UniProtKB-KW"/>
</dbReference>
<dbReference type="InterPro" id="IPR000424">
    <property type="entry name" value="Primosome_PriB/ssb"/>
</dbReference>
<dbReference type="NCBIfam" id="TIGR00621">
    <property type="entry name" value="ssb"/>
    <property type="match status" value="1"/>
</dbReference>
<comment type="subunit">
    <text evidence="2">Homotetramer.</text>
</comment>
<dbReference type="Gene3D" id="2.40.50.140">
    <property type="entry name" value="Nucleic acid-binding proteins"/>
    <property type="match status" value="1"/>
</dbReference>
<sequence length="133" mass="15143">MLNQVTLVGRLTRDPEIKRTMDGNPVTNVTVAINRHFKNQKGELEADFIPCTIWRRAAENTALYCKKGSMVGITGRLQTRHYENQEGKRIYVTEVIADSIQFIDTKSASAPPLKKEEPKKEEVVETLEDKILK</sequence>
<gene>
    <name evidence="4" type="primary">ssbB</name>
    <name evidence="4" type="ORF">GCM10008967_02810</name>
</gene>
<dbReference type="HAMAP" id="MF_00984">
    <property type="entry name" value="SSB"/>
    <property type="match status" value="1"/>
</dbReference>
<dbReference type="EMBL" id="BAAADJ010000004">
    <property type="protein sequence ID" value="GAA0315691.1"/>
    <property type="molecule type" value="Genomic_DNA"/>
</dbReference>
<dbReference type="PANTHER" id="PTHR10302:SF27">
    <property type="entry name" value="SINGLE-STRANDED DNA-BINDING PROTEIN"/>
    <property type="match status" value="1"/>
</dbReference>
<dbReference type="PIRSF" id="PIRSF002070">
    <property type="entry name" value="SSB"/>
    <property type="match status" value="1"/>
</dbReference>
<dbReference type="InterPro" id="IPR011344">
    <property type="entry name" value="ssDNA-bd"/>
</dbReference>
<protein>
    <recommendedName>
        <fullName evidence="2 3">Single-stranded DNA-binding protein</fullName>
        <shortName evidence="2">SSB</shortName>
    </recommendedName>
</protein>
<name>A0ABN0VSK4_9BACI</name>
<reference evidence="4 5" key="1">
    <citation type="journal article" date="2019" name="Int. J. Syst. Evol. Microbiol.">
        <title>The Global Catalogue of Microorganisms (GCM) 10K type strain sequencing project: providing services to taxonomists for standard genome sequencing and annotation.</title>
        <authorList>
            <consortium name="The Broad Institute Genomics Platform"/>
            <consortium name="The Broad Institute Genome Sequencing Center for Infectious Disease"/>
            <person name="Wu L."/>
            <person name="Ma J."/>
        </authorList>
    </citation>
    <scope>NUCLEOTIDE SEQUENCE [LARGE SCALE GENOMIC DNA]</scope>
    <source>
        <strain evidence="4 5">JCM 9731</strain>
    </source>
</reference>
<dbReference type="Proteomes" id="UP001500782">
    <property type="component" value="Unassembled WGS sequence"/>
</dbReference>
<proteinExistence type="inferred from homology"/>
<dbReference type="Pfam" id="PF00436">
    <property type="entry name" value="SSB"/>
    <property type="match status" value="1"/>
</dbReference>
<dbReference type="PROSITE" id="PS50935">
    <property type="entry name" value="SSB"/>
    <property type="match status" value="1"/>
</dbReference>
<keyword evidence="1 2" id="KW-0238">DNA-binding</keyword>
<comment type="caution">
    <text evidence="2">Lacks conserved residue(s) required for the propagation of feature annotation.</text>
</comment>